<dbReference type="STRING" id="526226.Gbro_2794"/>
<reference evidence="2 3" key="2">
    <citation type="journal article" date="2010" name="Stand. Genomic Sci.">
        <title>Complete genome sequence of Gordonia bronchialis type strain (3410).</title>
        <authorList>
            <person name="Ivanova N."/>
            <person name="Sikorski J."/>
            <person name="Jando M."/>
            <person name="Lapidus A."/>
            <person name="Nolan M."/>
            <person name="Lucas S."/>
            <person name="Del Rio T.G."/>
            <person name="Tice H."/>
            <person name="Copeland A."/>
            <person name="Cheng J.F."/>
            <person name="Chen F."/>
            <person name="Bruce D."/>
            <person name="Goodwin L."/>
            <person name="Pitluck S."/>
            <person name="Mavromatis K."/>
            <person name="Ovchinnikova G."/>
            <person name="Pati A."/>
            <person name="Chen A."/>
            <person name="Palaniappan K."/>
            <person name="Land M."/>
            <person name="Hauser L."/>
            <person name="Chang Y.J."/>
            <person name="Jeffries C.D."/>
            <person name="Chain P."/>
            <person name="Saunders E."/>
            <person name="Han C."/>
            <person name="Detter J.C."/>
            <person name="Brettin T."/>
            <person name="Rohde M."/>
            <person name="Goker M."/>
            <person name="Bristow J."/>
            <person name="Eisen J.A."/>
            <person name="Markowitz V."/>
            <person name="Hugenholtz P."/>
            <person name="Klenk H.P."/>
            <person name="Kyrpides N.C."/>
        </authorList>
    </citation>
    <scope>NUCLEOTIDE SEQUENCE [LARGE SCALE GENOMIC DNA]</scope>
    <source>
        <strain evidence="3">ATCC 25592 / DSM 43247 / BCRC 13721 / JCM 3198 / KCTC 3076 / NBRC 16047 / NCTC 10667</strain>
    </source>
</reference>
<protein>
    <submittedName>
        <fullName evidence="2">Uncharacterized protein</fullName>
    </submittedName>
</protein>
<evidence type="ECO:0000256" key="1">
    <source>
        <dbReference type="SAM" id="MobiDB-lite"/>
    </source>
</evidence>
<dbReference type="HOGENOM" id="CLU_768957_0_0_11"/>
<keyword evidence="3" id="KW-1185">Reference proteome</keyword>
<dbReference type="KEGG" id="gbr:Gbro_2794"/>
<gene>
    <name evidence="2" type="ordered locus">Gbro_2794</name>
</gene>
<evidence type="ECO:0000313" key="3">
    <source>
        <dbReference type="Proteomes" id="UP000001219"/>
    </source>
</evidence>
<accession>D0L920</accession>
<dbReference type="EMBL" id="CP001802">
    <property type="protein sequence ID" value="ACY22011.1"/>
    <property type="molecule type" value="Genomic_DNA"/>
</dbReference>
<dbReference type="Proteomes" id="UP000001219">
    <property type="component" value="Chromosome"/>
</dbReference>
<name>D0L920_GORB4</name>
<feature type="region of interest" description="Disordered" evidence="1">
    <location>
        <begin position="336"/>
        <end position="360"/>
    </location>
</feature>
<reference evidence="3" key="1">
    <citation type="submission" date="2009-10" db="EMBL/GenBank/DDBJ databases">
        <title>The complete chromosome of Gordonia bronchialis DSM 43247.</title>
        <authorList>
            <consortium name="US DOE Joint Genome Institute (JGI-PGF)"/>
            <person name="Lucas S."/>
            <person name="Copeland A."/>
            <person name="Lapidus A."/>
            <person name="Glavina del Rio T."/>
            <person name="Dalin E."/>
            <person name="Tice H."/>
            <person name="Bruce D."/>
            <person name="Goodwin L."/>
            <person name="Pitluck S."/>
            <person name="Kyrpides N."/>
            <person name="Mavromatis K."/>
            <person name="Ivanova N."/>
            <person name="Ovchinnikova G."/>
            <person name="Saunders E."/>
            <person name="Brettin T."/>
            <person name="Detter J.C."/>
            <person name="Han C."/>
            <person name="Larimer F."/>
            <person name="Land M."/>
            <person name="Hauser L."/>
            <person name="Markowitz V."/>
            <person name="Cheng J.-F."/>
            <person name="Hugenholtz P."/>
            <person name="Woyke T."/>
            <person name="Wu D."/>
            <person name="Jando M."/>
            <person name="Schneider S."/>
            <person name="Goeker M."/>
            <person name="Klenk H.-P."/>
            <person name="Eisen J.A."/>
        </authorList>
    </citation>
    <scope>NUCLEOTIDE SEQUENCE [LARGE SCALE GENOMIC DNA]</scope>
    <source>
        <strain evidence="3">ATCC 25592 / DSM 43247 / BCRC 13721 / JCM 3198 / KCTC 3076 / NBRC 16047 / NCTC 10667</strain>
    </source>
</reference>
<dbReference type="AlphaFoldDB" id="D0L920"/>
<feature type="region of interest" description="Disordered" evidence="1">
    <location>
        <begin position="117"/>
        <end position="136"/>
    </location>
</feature>
<dbReference type="eggNOG" id="COG0739">
    <property type="taxonomic scope" value="Bacteria"/>
</dbReference>
<organism evidence="2 3">
    <name type="scientific">Gordonia bronchialis (strain ATCC 25592 / DSM 43247 / BCRC 13721 / JCM 3198 / KCTC 3076 / NBRC 16047 / NCTC 10667)</name>
    <name type="common">Rhodococcus bronchialis</name>
    <dbReference type="NCBI Taxonomy" id="526226"/>
    <lineage>
        <taxon>Bacteria</taxon>
        <taxon>Bacillati</taxon>
        <taxon>Actinomycetota</taxon>
        <taxon>Actinomycetes</taxon>
        <taxon>Mycobacteriales</taxon>
        <taxon>Gordoniaceae</taxon>
        <taxon>Gordonia</taxon>
    </lineage>
</organism>
<evidence type="ECO:0000313" key="2">
    <source>
        <dbReference type="EMBL" id="ACY22011.1"/>
    </source>
</evidence>
<sequence length="360" mass="37375">MWHVGPVSAYRRVVSVLFAAVLLTVGLAACGSSDDEATGTSASDARVSVPPEPVFTPVVGEVMFAPTPFVGSDGRRHLVYEIALTNFTAAPVTLGGLRVLDASSRTPVLELSSGGLAARTKPVGGPEGGSAPGAPEGYSNILRGGQNGIVFVHIVISAGAQVPTTLVHELDVVAQAAPPGSNRMTETLAQARVGSGDVPVLAPPLSGANYLAADACCDAMRHTHAVLPVNGSPYLAQRYAVDWEQADDQGRIFVGDPKNPASYRIFGDDALAVADGVVVASRNDLPEQTPGEYPQGIALADADGNNLVLDIGNGFFVNPLAGDAAARRAALRGPHPVAGGVLDHRRPTRRSARMREKQFR</sequence>
<proteinExistence type="predicted"/>